<dbReference type="AlphaFoldDB" id="A0A9E7PMZ3"/>
<keyword evidence="2" id="KW-1185">Reference proteome</keyword>
<evidence type="ECO:0000313" key="1">
    <source>
        <dbReference type="EMBL" id="UUX93218.1"/>
    </source>
</evidence>
<name>A0A9E7PMZ3_9EURY</name>
<proteinExistence type="predicted"/>
<sequence length="67" mass="7841">MDNHLILDIKILITLMECRKLLDELIQNAIAAVKLHFEDKEPEINNAECRWSRDIITVNMIFHNHSG</sequence>
<dbReference type="KEGG" id="mend:L6E24_03590"/>
<organism evidence="1 2">
    <name type="scientific">Methanoplanus endosymbiosus</name>
    <dbReference type="NCBI Taxonomy" id="33865"/>
    <lineage>
        <taxon>Archaea</taxon>
        <taxon>Methanobacteriati</taxon>
        <taxon>Methanobacteriota</taxon>
        <taxon>Stenosarchaea group</taxon>
        <taxon>Methanomicrobia</taxon>
        <taxon>Methanomicrobiales</taxon>
        <taxon>Methanomicrobiaceae</taxon>
        <taxon>Methanoplanus</taxon>
    </lineage>
</organism>
<dbReference type="Proteomes" id="UP001060368">
    <property type="component" value="Chromosome"/>
</dbReference>
<evidence type="ECO:0000313" key="2">
    <source>
        <dbReference type="Proteomes" id="UP001060368"/>
    </source>
</evidence>
<reference evidence="1" key="1">
    <citation type="submission" date="2022-04" db="EMBL/GenBank/DDBJ databases">
        <title>Complete genome of Methanoplanus endosymbiosus DSM 3599.</title>
        <authorList>
            <person name="Chen S.-C."/>
            <person name="You Y.-T."/>
            <person name="Zhou Y.-Z."/>
            <person name="Lai M.-C."/>
        </authorList>
    </citation>
    <scope>NUCLEOTIDE SEQUENCE</scope>
    <source>
        <strain evidence="1">DSM 3599</strain>
    </source>
</reference>
<dbReference type="RefSeq" id="WP_257743358.1">
    <property type="nucleotide sequence ID" value="NZ_CP096115.1"/>
</dbReference>
<accession>A0A9E7PMZ3</accession>
<dbReference type="GeneID" id="74306748"/>
<gene>
    <name evidence="1" type="ORF">L6E24_03590</name>
</gene>
<dbReference type="EMBL" id="CP096115">
    <property type="protein sequence ID" value="UUX93218.1"/>
    <property type="molecule type" value="Genomic_DNA"/>
</dbReference>
<protein>
    <submittedName>
        <fullName evidence="1">Uncharacterized protein</fullName>
    </submittedName>
</protein>